<evidence type="ECO:0000313" key="6">
    <source>
        <dbReference type="Proteomes" id="UP000317536"/>
    </source>
</evidence>
<feature type="domain" description="Glycoside hydrolase GH146 substrate-binding" evidence="4">
    <location>
        <begin position="731"/>
        <end position="812"/>
    </location>
</feature>
<dbReference type="GO" id="GO:0005975">
    <property type="term" value="P:carbohydrate metabolic process"/>
    <property type="evidence" value="ECO:0007669"/>
    <property type="project" value="InterPro"/>
</dbReference>
<evidence type="ECO:0000313" key="5">
    <source>
        <dbReference type="EMBL" id="TSJ86182.1"/>
    </source>
</evidence>
<organism evidence="5 6">
    <name type="scientific">Bifidobacterium asteroides</name>
    <dbReference type="NCBI Taxonomy" id="1684"/>
    <lineage>
        <taxon>Bacteria</taxon>
        <taxon>Bacillati</taxon>
        <taxon>Actinomycetota</taxon>
        <taxon>Actinomycetes</taxon>
        <taxon>Bifidobacteriales</taxon>
        <taxon>Bifidobacteriaceae</taxon>
        <taxon>Bifidobacterium</taxon>
    </lineage>
</organism>
<accession>A0A556RBC8</accession>
<dbReference type="InterPro" id="IPR046544">
    <property type="entry name" value="GH146_SB_dom"/>
</dbReference>
<gene>
    <name evidence="5" type="ORF">FPK29_00245</name>
</gene>
<dbReference type="Pfam" id="PF20620">
    <property type="entry name" value="DUF6805"/>
    <property type="match status" value="1"/>
</dbReference>
<reference evidence="5 6" key="1">
    <citation type="submission" date="2019-07" db="EMBL/GenBank/DDBJ databases">
        <title>Bifidobacterium asteroides genomes.</title>
        <authorList>
            <person name="Zheng H."/>
        </authorList>
    </citation>
    <scope>NUCLEOTIDE SEQUENCE [LARGE SCALE GENOMIC DNA]</scope>
    <source>
        <strain evidence="5 6">W8111</strain>
    </source>
</reference>
<dbReference type="AlphaFoldDB" id="A0A556RBC8"/>
<feature type="domain" description="DUF4986" evidence="3">
    <location>
        <begin position="619"/>
        <end position="701"/>
    </location>
</feature>
<dbReference type="InterPro" id="IPR012878">
    <property type="entry name" value="Beta-AFase-like_GH127_cat"/>
</dbReference>
<sequence length="862" mass="95784">MASHGNIANMDNGLYRDITVYVSLQLSSATPTTQPPQACPNGTPNTAGESSQGGAMTDARHQSQSAQNHPEPDVRFAPSQVRLTPGSIYADAQQAGSDYLLSLDPDRLLAPYRREAGLPAKADPYPNWESMGLDGHIGGHYLSGLAAYWQSLQTWPFLERATRMLTGLLECQDASGDGFLGGMPHSAELFQNLRQDHVQAQSFDLLGSWVPLYNLHKLFAGLLDCWQSFQTKSASDMARVMVLRLADWWCDLVDNIDEQNFQTMLTCEYGGLNEAFARLYQLTGKDRYLRQARRLTDRPFFEPLAAGKDQLTGLHANTQIPKVLGYERLAEITGDEAFRKAVDTFWHGVVDKRTVSIGAHSVSEHFNPPDDFSAMVTSREGLETCNSYNMAKLALRLYDRTGQACYLDFYERVLVNHLVSTVGIREHGFVYFTPMRPRHYRVYSSAQRSFWCCVGTGLENHARYGAMIFERRPGKDLEQESASLAVNLFIPASLDWSQRGLRISLAYAPGPGTTNIGCLDLEADDQSQQTLDLYLRHPWWLEDASYRIKQGQANMTVEPVKSDSDGGPRFDHLHLTWTGRVSLELCHQVRVTAEPLPDGSDWVSLLRGVKVMAARSDDADLIGLKADDSRAGHIASGPLRPLGDLPVLQGAPQDFLLPHPQDDGAIEVAVSRPMTGKQGWTDSRLLLVPFTSIEASRYSVYLPWAKDGDKDRVRRALEEIDAQEQAHELQVCDRVDCGSQQSEIDHEYQGRNDRQELIEGINTRHALAGGCFSYRLRDATGGAKMLEVAMRDQHSAAPYSLRTEGLELGQPVRSRENGSILDRYPLTGHGLNALPDRAVRVQVQAGDEGPTPDLLTLALIRG</sequence>
<dbReference type="Proteomes" id="UP000317536">
    <property type="component" value="Unassembled WGS sequence"/>
</dbReference>
<keyword evidence="5" id="KW-0378">Hydrolase</keyword>
<feature type="domain" description="Non-reducing end beta-L-arabinofuranosidase-like GH127 catalytic" evidence="2">
    <location>
        <begin position="80"/>
        <end position="465"/>
    </location>
</feature>
<evidence type="ECO:0000259" key="4">
    <source>
        <dbReference type="Pfam" id="PF20620"/>
    </source>
</evidence>
<dbReference type="Pfam" id="PF16375">
    <property type="entry name" value="DUF4986"/>
    <property type="match status" value="1"/>
</dbReference>
<evidence type="ECO:0000256" key="1">
    <source>
        <dbReference type="SAM" id="MobiDB-lite"/>
    </source>
</evidence>
<evidence type="ECO:0000259" key="3">
    <source>
        <dbReference type="Pfam" id="PF16375"/>
    </source>
</evidence>
<dbReference type="InterPro" id="IPR008928">
    <property type="entry name" value="6-hairpin_glycosidase_sf"/>
</dbReference>
<dbReference type="PANTHER" id="PTHR31151:SF0">
    <property type="entry name" value="PROLINE-TRNA LIGASE (DUF1680)"/>
    <property type="match status" value="1"/>
</dbReference>
<dbReference type="InterPro" id="IPR032275">
    <property type="entry name" value="DUF4986"/>
</dbReference>
<proteinExistence type="predicted"/>
<dbReference type="SUPFAM" id="SSF48208">
    <property type="entry name" value="Six-hairpin glycosidases"/>
    <property type="match status" value="1"/>
</dbReference>
<name>A0A556RBC8_9BIFI</name>
<feature type="compositionally biased region" description="Polar residues" evidence="1">
    <location>
        <begin position="40"/>
        <end position="54"/>
    </location>
</feature>
<dbReference type="PANTHER" id="PTHR31151">
    <property type="entry name" value="PROLINE-TRNA LIGASE (DUF1680)"/>
    <property type="match status" value="1"/>
</dbReference>
<comment type="caution">
    <text evidence="5">The sequence shown here is derived from an EMBL/GenBank/DDBJ whole genome shotgun (WGS) entry which is preliminary data.</text>
</comment>
<protein>
    <submittedName>
        <fullName evidence="5">Glycosyl hydrolase</fullName>
    </submittedName>
</protein>
<dbReference type="EMBL" id="VMHJ01000001">
    <property type="protein sequence ID" value="TSJ86182.1"/>
    <property type="molecule type" value="Genomic_DNA"/>
</dbReference>
<evidence type="ECO:0000259" key="2">
    <source>
        <dbReference type="Pfam" id="PF07944"/>
    </source>
</evidence>
<dbReference type="GO" id="GO:0016787">
    <property type="term" value="F:hydrolase activity"/>
    <property type="evidence" value="ECO:0007669"/>
    <property type="project" value="UniProtKB-KW"/>
</dbReference>
<dbReference type="Pfam" id="PF07944">
    <property type="entry name" value="Beta-AFase-like_GH127_cat"/>
    <property type="match status" value="1"/>
</dbReference>
<feature type="region of interest" description="Disordered" evidence="1">
    <location>
        <begin position="29"/>
        <end position="74"/>
    </location>
</feature>